<feature type="region of interest" description="Disordered" evidence="1">
    <location>
        <begin position="79"/>
        <end position="114"/>
    </location>
</feature>
<dbReference type="Gene3D" id="2.30.30.40">
    <property type="entry name" value="SH3 Domains"/>
    <property type="match status" value="1"/>
</dbReference>
<dbReference type="AlphaFoldDB" id="A0A4Q1RLL1"/>
<sequence length="342" mass="38289">MVSGTMCRGFESLQMRFFLHFSRRKIRIVPGHKEAYDMDDFREWLSDNLRYFMLGFGILAVVLILFFGVRFISSKFGNQKTTEPKQETQQEAETPTPTQEAEETPTVTAEPETTPAAEELELNAYPQVNALIEKYYTALTNKDVQSLKGLVDELDPSDESAITNSQYIESYSNVQVYTKKGMTDTSYVVFASYDHKYVGYDTLLPGISYLYVDTKEDGSLYIVADLSEEQLAYISEKIDESDVQELLNSTQASYDEKLASDEALSGYLSELGVEGSSAMEAAEGAQITVKSNCNVRKEPSQDAESIGKLVGGQTMTKTGQDGDWIKIEFEGQTGYVRGDMFQ</sequence>
<keyword evidence="5" id="KW-1185">Reference proteome</keyword>
<accession>A0A4Q1RLL1</accession>
<evidence type="ECO:0000256" key="1">
    <source>
        <dbReference type="SAM" id="MobiDB-lite"/>
    </source>
</evidence>
<dbReference type="OrthoDB" id="1690999at2"/>
<feature type="domain" description="SH3b" evidence="3">
    <location>
        <begin position="282"/>
        <end position="342"/>
    </location>
</feature>
<organism evidence="4 5">
    <name type="scientific">Blautia faecicola</name>
    <dbReference type="NCBI Taxonomy" id="2509240"/>
    <lineage>
        <taxon>Bacteria</taxon>
        <taxon>Bacillati</taxon>
        <taxon>Bacillota</taxon>
        <taxon>Clostridia</taxon>
        <taxon>Lachnospirales</taxon>
        <taxon>Lachnospiraceae</taxon>
        <taxon>Blautia</taxon>
    </lineage>
</organism>
<feature type="transmembrane region" description="Helical" evidence="2">
    <location>
        <begin position="51"/>
        <end position="72"/>
    </location>
</feature>
<comment type="caution">
    <text evidence="4">The sequence shown here is derived from an EMBL/GenBank/DDBJ whole genome shotgun (WGS) entry which is preliminary data.</text>
</comment>
<dbReference type="InterPro" id="IPR003646">
    <property type="entry name" value="SH3-like_bac-type"/>
</dbReference>
<evidence type="ECO:0000313" key="5">
    <source>
        <dbReference type="Proteomes" id="UP000290106"/>
    </source>
</evidence>
<gene>
    <name evidence="4" type="ORF">ETP43_10930</name>
</gene>
<protein>
    <submittedName>
        <fullName evidence="4">SH3 domain-containing protein</fullName>
    </submittedName>
</protein>
<feature type="compositionally biased region" description="Low complexity" evidence="1">
    <location>
        <begin position="89"/>
        <end position="114"/>
    </location>
</feature>
<dbReference type="SMART" id="SM00287">
    <property type="entry name" value="SH3b"/>
    <property type="match status" value="1"/>
</dbReference>
<dbReference type="PROSITE" id="PS51781">
    <property type="entry name" value="SH3B"/>
    <property type="match status" value="1"/>
</dbReference>
<keyword evidence="2" id="KW-0812">Transmembrane</keyword>
<proteinExistence type="predicted"/>
<evidence type="ECO:0000313" key="4">
    <source>
        <dbReference type="EMBL" id="RXS76736.1"/>
    </source>
</evidence>
<evidence type="ECO:0000256" key="2">
    <source>
        <dbReference type="SAM" id="Phobius"/>
    </source>
</evidence>
<dbReference type="Proteomes" id="UP000290106">
    <property type="component" value="Unassembled WGS sequence"/>
</dbReference>
<evidence type="ECO:0000259" key="3">
    <source>
        <dbReference type="PROSITE" id="PS51781"/>
    </source>
</evidence>
<keyword evidence="2" id="KW-0472">Membrane</keyword>
<dbReference type="EMBL" id="SDKC01000001">
    <property type="protein sequence ID" value="RXS76736.1"/>
    <property type="molecule type" value="Genomic_DNA"/>
</dbReference>
<dbReference type="Pfam" id="PF08239">
    <property type="entry name" value="SH3_3"/>
    <property type="match status" value="1"/>
</dbReference>
<name>A0A4Q1RLL1_9FIRM</name>
<reference evidence="4 5" key="1">
    <citation type="submission" date="2019-01" db="EMBL/GenBank/DDBJ databases">
        <title>Blautia sp. nov. KGMB01111 isolated human feces.</title>
        <authorList>
            <person name="Park J.-E."/>
            <person name="Kim J.-S."/>
            <person name="Park S.-H."/>
        </authorList>
    </citation>
    <scope>NUCLEOTIDE SEQUENCE [LARGE SCALE GENOMIC DNA]</scope>
    <source>
        <strain evidence="4 5">KGMB01111</strain>
    </source>
</reference>
<keyword evidence="2" id="KW-1133">Transmembrane helix</keyword>